<feature type="region of interest" description="Disordered" evidence="1">
    <location>
        <begin position="504"/>
        <end position="526"/>
    </location>
</feature>
<sequence length="870" mass="97773">MIIKLNDPKEVVRVEIESFFTALSYHMKTRSLVLTLLQPFKTYRTSNECKQSLLRTITSILLTQNESTLNDLQRYIQLKEDNMWMQLVEPVAYLFINPEEPTLTRYYAQECLATTASTLNRTHILEALYECLSDERQLYDQFCDRIDAEMSPFLVDGGVEYPLPLSHVFSVKNSGQGSQVALHPRRQISDQKPIGAQNRYSQPVSRGSEAKRDEETFSSEFKEYLKDTQSDTVSQGYYVGNSQTGKQKKEHSTGGTPHEESAYYYNPDQGKQQPNKIKITDNKLPTGRLQRRPLGEVGRDIVNGGGINANFKVEIAKDQSIPIQQVPVDISERLRILKAKTQNKMESGESPGSRLGFNQQDNQPRVAYGYGANPPLQIVRQSSDNIASALRGGALNQVLVTPDHTPAKFPQQEKSFKINLNNKFDQLADQRASSPPFYSQHTPDNLYETPQIYTTKFNYQGAVQDKNAAPPHGSSFAKRMMGVGNSKPNSFYQKFAQASGPAMAQEIQTSKQQLSTLQEETKSNQIETYDGRMSQRSDFSRGSALTNSITIKGPNKKLQNITPYKPDEAQSPLKRQPSTLQDSTIKNEELKPLDNPQKLLNLALLDIKDQQNWEKQNEAINTIRQALKFNPERFTPQTLSVAAGQLIKLADSLRSLLSKNAIQAIQECFQVLGGKQMDPYVDQCSAVILKKCGDTNVFISESARFAIEEMCLTCNATKLLQTLLPQADHKSAVTRCQIARCFEQIIKQLGPKLAQQSQPDTDKILQILSNQINDSSPEVRFNARNAILALEYGSNPIGGRDEIEKFVKRVLKKEFDQNKVMTIFQEGMQRQKTLEASLQSFISKAKSSMRQNSQSQFPGVGDGSPSSPLK</sequence>
<keyword evidence="4" id="KW-1185">Reference proteome</keyword>
<dbReference type="SUPFAM" id="SSF48371">
    <property type="entry name" value="ARM repeat"/>
    <property type="match status" value="1"/>
</dbReference>
<dbReference type="Proteomes" id="UP000785679">
    <property type="component" value="Unassembled WGS sequence"/>
</dbReference>
<dbReference type="OrthoDB" id="63891at2759"/>
<dbReference type="InterPro" id="IPR034085">
    <property type="entry name" value="TOG"/>
</dbReference>
<name>A0A8J8SY58_HALGN</name>
<feature type="compositionally biased region" description="Polar residues" evidence="1">
    <location>
        <begin position="506"/>
        <end position="526"/>
    </location>
</feature>
<accession>A0A8J8SY58</accession>
<reference evidence="3" key="1">
    <citation type="submission" date="2019-06" db="EMBL/GenBank/DDBJ databases">
        <authorList>
            <person name="Zheng W."/>
        </authorList>
    </citation>
    <scope>NUCLEOTIDE SEQUENCE</scope>
    <source>
        <strain evidence="3">QDHG01</strain>
    </source>
</reference>
<feature type="region of interest" description="Disordered" evidence="1">
    <location>
        <begin position="845"/>
        <end position="870"/>
    </location>
</feature>
<dbReference type="EMBL" id="RRYP01016806">
    <property type="protein sequence ID" value="TNV74598.1"/>
    <property type="molecule type" value="Genomic_DNA"/>
</dbReference>
<gene>
    <name evidence="3" type="ORF">FGO68_gene2132</name>
</gene>
<proteinExistence type="predicted"/>
<protein>
    <recommendedName>
        <fullName evidence="2">TOG domain-containing protein</fullName>
    </recommendedName>
</protein>
<dbReference type="GO" id="GO:0008017">
    <property type="term" value="F:microtubule binding"/>
    <property type="evidence" value="ECO:0007669"/>
    <property type="project" value="TreeGrafter"/>
</dbReference>
<feature type="domain" description="TOG" evidence="2">
    <location>
        <begin position="589"/>
        <end position="834"/>
    </location>
</feature>
<dbReference type="InterPro" id="IPR024395">
    <property type="entry name" value="CLASP_N_dom"/>
</dbReference>
<dbReference type="PANTHER" id="PTHR21567:SF87">
    <property type="entry name" value="CRESCERIN-LIKE PROTEIN CHE-12"/>
    <property type="match status" value="1"/>
</dbReference>
<feature type="region of interest" description="Disordered" evidence="1">
    <location>
        <begin position="233"/>
        <end position="278"/>
    </location>
</feature>
<evidence type="ECO:0000256" key="1">
    <source>
        <dbReference type="SAM" id="MobiDB-lite"/>
    </source>
</evidence>
<dbReference type="PANTHER" id="PTHR21567">
    <property type="entry name" value="CLASP"/>
    <property type="match status" value="1"/>
</dbReference>
<dbReference type="GO" id="GO:0000226">
    <property type="term" value="P:microtubule cytoskeleton organization"/>
    <property type="evidence" value="ECO:0007669"/>
    <property type="project" value="TreeGrafter"/>
</dbReference>
<evidence type="ECO:0000259" key="2">
    <source>
        <dbReference type="SMART" id="SM01349"/>
    </source>
</evidence>
<organism evidence="3 4">
    <name type="scientific">Halteria grandinella</name>
    <dbReference type="NCBI Taxonomy" id="5974"/>
    <lineage>
        <taxon>Eukaryota</taxon>
        <taxon>Sar</taxon>
        <taxon>Alveolata</taxon>
        <taxon>Ciliophora</taxon>
        <taxon>Intramacronucleata</taxon>
        <taxon>Spirotrichea</taxon>
        <taxon>Stichotrichia</taxon>
        <taxon>Sporadotrichida</taxon>
        <taxon>Halteriidae</taxon>
        <taxon>Halteria</taxon>
    </lineage>
</organism>
<dbReference type="GO" id="GO:0005881">
    <property type="term" value="C:cytoplasmic microtubule"/>
    <property type="evidence" value="ECO:0007669"/>
    <property type="project" value="TreeGrafter"/>
</dbReference>
<dbReference type="AlphaFoldDB" id="A0A8J8SY58"/>
<evidence type="ECO:0000313" key="4">
    <source>
        <dbReference type="Proteomes" id="UP000785679"/>
    </source>
</evidence>
<dbReference type="InterPro" id="IPR016024">
    <property type="entry name" value="ARM-type_fold"/>
</dbReference>
<feature type="compositionally biased region" description="Polar residues" evidence="1">
    <location>
        <begin position="845"/>
        <end position="857"/>
    </location>
</feature>
<dbReference type="Pfam" id="PF12348">
    <property type="entry name" value="CLASP_N"/>
    <property type="match status" value="1"/>
</dbReference>
<feature type="compositionally biased region" description="Polar residues" evidence="1">
    <location>
        <begin position="233"/>
        <end position="245"/>
    </location>
</feature>
<dbReference type="SMART" id="SM01349">
    <property type="entry name" value="TOG"/>
    <property type="match status" value="1"/>
</dbReference>
<dbReference type="InterPro" id="IPR011989">
    <property type="entry name" value="ARM-like"/>
</dbReference>
<feature type="region of interest" description="Disordered" evidence="1">
    <location>
        <begin position="176"/>
        <end position="216"/>
    </location>
</feature>
<dbReference type="Gene3D" id="1.25.10.10">
    <property type="entry name" value="Leucine-rich Repeat Variant"/>
    <property type="match status" value="1"/>
</dbReference>
<comment type="caution">
    <text evidence="3">The sequence shown here is derived from an EMBL/GenBank/DDBJ whole genome shotgun (WGS) entry which is preliminary data.</text>
</comment>
<evidence type="ECO:0000313" key="3">
    <source>
        <dbReference type="EMBL" id="TNV74598.1"/>
    </source>
</evidence>